<feature type="transmembrane region" description="Helical" evidence="1">
    <location>
        <begin position="411"/>
        <end position="429"/>
    </location>
</feature>
<gene>
    <name evidence="4" type="ORF">PVAND_001724</name>
</gene>
<keyword evidence="2" id="KW-0732">Signal</keyword>
<feature type="transmembrane region" description="Helical" evidence="1">
    <location>
        <begin position="324"/>
        <end position="344"/>
    </location>
</feature>
<feature type="transmembrane region" description="Helical" evidence="1">
    <location>
        <begin position="543"/>
        <end position="567"/>
    </location>
</feature>
<feature type="transmembrane region" description="Helical" evidence="1">
    <location>
        <begin position="266"/>
        <end position="290"/>
    </location>
</feature>
<feature type="transmembrane region" description="Helical" evidence="1">
    <location>
        <begin position="499"/>
        <end position="523"/>
    </location>
</feature>
<evidence type="ECO:0000259" key="3">
    <source>
        <dbReference type="Pfam" id="PF20146"/>
    </source>
</evidence>
<feature type="transmembrane region" description="Helical" evidence="1">
    <location>
        <begin position="691"/>
        <end position="713"/>
    </location>
</feature>
<evidence type="ECO:0000256" key="1">
    <source>
        <dbReference type="SAM" id="Phobius"/>
    </source>
</evidence>
<feature type="chain" id="PRO_5039904226" description="Nose resistant-to-fluoxetine protein N-terminal domain-containing protein" evidence="2">
    <location>
        <begin position="17"/>
        <end position="757"/>
    </location>
</feature>
<evidence type="ECO:0000313" key="5">
    <source>
        <dbReference type="Proteomes" id="UP001107558"/>
    </source>
</evidence>
<proteinExistence type="predicted"/>
<dbReference type="PANTHER" id="PTHR11161">
    <property type="entry name" value="O-ACYLTRANSFERASE"/>
    <property type="match status" value="1"/>
</dbReference>
<feature type="transmembrane region" description="Helical" evidence="1">
    <location>
        <begin position="622"/>
        <end position="646"/>
    </location>
</feature>
<keyword evidence="1" id="KW-0812">Transmembrane</keyword>
<feature type="signal peptide" evidence="2">
    <location>
        <begin position="1"/>
        <end position="16"/>
    </location>
</feature>
<dbReference type="PANTHER" id="PTHR11161:SF0">
    <property type="entry name" value="O-ACYLTRANSFERASE LIKE PROTEIN"/>
    <property type="match status" value="1"/>
</dbReference>
<comment type="caution">
    <text evidence="4">The sequence shown here is derived from an EMBL/GenBank/DDBJ whole genome shotgun (WGS) entry which is preliminary data.</text>
</comment>
<protein>
    <recommendedName>
        <fullName evidence="3">Nose resistant-to-fluoxetine protein N-terminal domain-containing protein</fullName>
    </recommendedName>
</protein>
<dbReference type="EMBL" id="JADBJN010000003">
    <property type="protein sequence ID" value="KAG5671530.1"/>
    <property type="molecule type" value="Genomic_DNA"/>
</dbReference>
<keyword evidence="5" id="KW-1185">Reference proteome</keyword>
<name>A0A9J6BP25_POLVA</name>
<dbReference type="InterPro" id="IPR052728">
    <property type="entry name" value="O2_lipid_transport_reg"/>
</dbReference>
<dbReference type="Pfam" id="PF20146">
    <property type="entry name" value="NRF"/>
    <property type="match status" value="1"/>
</dbReference>
<dbReference type="Proteomes" id="UP001107558">
    <property type="component" value="Chromosome 3"/>
</dbReference>
<feature type="domain" description="Nose resistant-to-fluoxetine protein N-terminal" evidence="3">
    <location>
        <begin position="107"/>
        <end position="228"/>
    </location>
</feature>
<dbReference type="InterPro" id="IPR006621">
    <property type="entry name" value="Nose-resist-to-fluoxetine_N"/>
</dbReference>
<feature type="transmembrane region" description="Helical" evidence="1">
    <location>
        <begin position="658"/>
        <end position="679"/>
    </location>
</feature>
<keyword evidence="1" id="KW-0472">Membrane</keyword>
<evidence type="ECO:0000313" key="4">
    <source>
        <dbReference type="EMBL" id="KAG5671530.1"/>
    </source>
</evidence>
<evidence type="ECO:0000256" key="2">
    <source>
        <dbReference type="SAM" id="SignalP"/>
    </source>
</evidence>
<dbReference type="OrthoDB" id="118951at2759"/>
<accession>A0A9J6BP25</accession>
<sequence>MKILIFLLCALTLTSAEFVEILKNLQVLKEGKHERLIQELQTKKFEFTTDMFVNAVQTVRENYLLAPRDDDDGPITPDDIQCGLHLLAMIEVVLYHVNNNDSTISLATVWPLLMVDPWAKVQSGWLAGNIRNPGHFTQCINIDFPVSQMNLTNPLLEDISNLRGKHCTVGIRGRLNDSDFDWPGIGGIPIQPPSPLPGLDIGSIWPQGLFIDMGICFPAPCSDYIVEVIFRLLLSYLGLEPTQLFTNNRDQFCSTSETPPLSGLDIGALVLIGLGFAGAIFATIYEVICIKMKIKPNEMSAAMSLLSNGRYLFNMRKNKEHIQCLHGLRALSLIWLMLGYRFILSMVLPLINPLDFVLDFSSGFFSTIVFGSQFGVDIILFLNATLITFLFMNKMDRTGRVRIWKMYLYRFMRVTPFIGILIFFLMTLTKYSSEGPYYGFFTSAQIPACEQYWWSAMLHVQNYVNPQDVCILHTWMFSVDMQLFWFAPLLLYPLFFFGAWFLLFICLVVILSIGCASTVAYFYGFQAFFLNMLLDTDKLFEFIRMIFFATHIRMGPWLIGVFCGYICYRCKDGKSKINWFVASLLWILAISGIITVILLLYPFHQVLDNNTSTLANAMYIGFARNIFALSLAWIVIGCYTGSGYIINWILSLSIWMPFSRMGISVYIVTLSAQMVIIASQKTPLVFGSMEFLHAFDGDIILVFIFSSLTYLMIERPIMRVMKYLFSIGTTKQPEKEEINGTPHEVTFNRVKPSQSFY</sequence>
<dbReference type="AlphaFoldDB" id="A0A9J6BP25"/>
<organism evidence="4 5">
    <name type="scientific">Polypedilum vanderplanki</name>
    <name type="common">Sleeping chironomid midge</name>
    <dbReference type="NCBI Taxonomy" id="319348"/>
    <lineage>
        <taxon>Eukaryota</taxon>
        <taxon>Metazoa</taxon>
        <taxon>Ecdysozoa</taxon>
        <taxon>Arthropoda</taxon>
        <taxon>Hexapoda</taxon>
        <taxon>Insecta</taxon>
        <taxon>Pterygota</taxon>
        <taxon>Neoptera</taxon>
        <taxon>Endopterygota</taxon>
        <taxon>Diptera</taxon>
        <taxon>Nematocera</taxon>
        <taxon>Chironomoidea</taxon>
        <taxon>Chironomidae</taxon>
        <taxon>Chironominae</taxon>
        <taxon>Polypedilum</taxon>
        <taxon>Polypedilum</taxon>
    </lineage>
</organism>
<feature type="transmembrane region" description="Helical" evidence="1">
    <location>
        <begin position="364"/>
        <end position="391"/>
    </location>
</feature>
<feature type="transmembrane region" description="Helical" evidence="1">
    <location>
        <begin position="579"/>
        <end position="602"/>
    </location>
</feature>
<reference evidence="4" key="1">
    <citation type="submission" date="2021-03" db="EMBL/GenBank/DDBJ databases">
        <title>Chromosome level genome of the anhydrobiotic midge Polypedilum vanderplanki.</title>
        <authorList>
            <person name="Yoshida Y."/>
            <person name="Kikawada T."/>
            <person name="Gusev O."/>
        </authorList>
    </citation>
    <scope>NUCLEOTIDE SEQUENCE</scope>
    <source>
        <strain evidence="4">NIAS01</strain>
        <tissue evidence="4">Whole body or cell culture</tissue>
    </source>
</reference>
<keyword evidence="1" id="KW-1133">Transmembrane helix</keyword>